<feature type="non-terminal residue" evidence="4">
    <location>
        <position position="1"/>
    </location>
</feature>
<dbReference type="GO" id="GO:0048015">
    <property type="term" value="P:phosphatidylinositol-mediated signaling"/>
    <property type="evidence" value="ECO:0007669"/>
    <property type="project" value="TreeGrafter"/>
</dbReference>
<protein>
    <recommendedName>
        <fullName evidence="3">PI3K/PI4K catalytic domain-containing protein</fullName>
    </recommendedName>
</protein>
<keyword evidence="1" id="KW-0808">Transferase</keyword>
<proteinExistence type="predicted"/>
<dbReference type="Proteomes" id="UP000054566">
    <property type="component" value="Unassembled WGS sequence"/>
</dbReference>
<sequence>NIIHIDFGYILNIYPGISINFELAPFKLTREMIMLLTIKSQKKQYLLLREKSDWLISSILSLSHSDINCFKYNTVEKLRKRLKLNKNDNDASIFMINKIHQAYNNITTILYDYIQNIQQGIQ</sequence>
<dbReference type="AlphaFoldDB" id="A0A0L0CVA2"/>
<dbReference type="EMBL" id="GG664046">
    <property type="protein sequence ID" value="KNC36197.1"/>
    <property type="molecule type" value="Genomic_DNA"/>
</dbReference>
<evidence type="ECO:0000313" key="5">
    <source>
        <dbReference type="Proteomes" id="UP000054566"/>
    </source>
</evidence>
<dbReference type="PANTHER" id="PTHR10048">
    <property type="entry name" value="PHOSPHATIDYLINOSITOL KINASE"/>
    <property type="match status" value="1"/>
</dbReference>
<keyword evidence="2" id="KW-0418">Kinase</keyword>
<gene>
    <name evidence="4" type="ORF">PFLG_01506</name>
</gene>
<dbReference type="Pfam" id="PF00454">
    <property type="entry name" value="PI3_PI4_kinase"/>
    <property type="match status" value="1"/>
</dbReference>
<dbReference type="GO" id="GO:0046854">
    <property type="term" value="P:phosphatidylinositol phosphate biosynthetic process"/>
    <property type="evidence" value="ECO:0007669"/>
    <property type="project" value="InterPro"/>
</dbReference>
<feature type="domain" description="PI3K/PI4K catalytic" evidence="3">
    <location>
        <begin position="1"/>
        <end position="122"/>
    </location>
</feature>
<name>A0A0L0CVA2_PLAFA</name>
<dbReference type="OrthoDB" id="10264149at2759"/>
<dbReference type="Gene3D" id="1.10.1070.11">
    <property type="entry name" value="Phosphatidylinositol 3-/4-kinase, catalytic domain"/>
    <property type="match status" value="1"/>
</dbReference>
<organism evidence="4 5">
    <name type="scientific">Plasmodium falciparum RAJ116</name>
    <dbReference type="NCBI Taxonomy" id="580058"/>
    <lineage>
        <taxon>Eukaryota</taxon>
        <taxon>Sar</taxon>
        <taxon>Alveolata</taxon>
        <taxon>Apicomplexa</taxon>
        <taxon>Aconoidasida</taxon>
        <taxon>Haemosporida</taxon>
        <taxon>Plasmodiidae</taxon>
        <taxon>Plasmodium</taxon>
        <taxon>Plasmodium (Laverania)</taxon>
    </lineage>
</organism>
<accession>A0A0L0CVA2</accession>
<dbReference type="GO" id="GO:0016020">
    <property type="term" value="C:membrane"/>
    <property type="evidence" value="ECO:0007669"/>
    <property type="project" value="TreeGrafter"/>
</dbReference>
<dbReference type="InterPro" id="IPR011009">
    <property type="entry name" value="Kinase-like_dom_sf"/>
</dbReference>
<reference evidence="5" key="2">
    <citation type="submission" date="2015-07" db="EMBL/GenBank/DDBJ databases">
        <title>The genome sequence of Plasmodium falciparum RAJ116.</title>
        <authorList>
            <consortium name="The Broad Institute Genome Sequencing Platform"/>
            <person name="Volkman S.K."/>
            <person name="Neafsey D.E."/>
            <person name="Dash A.P."/>
            <person name="Chitnis C.E."/>
            <person name="Hartl D.L."/>
            <person name="Young S.K."/>
            <person name="Kodira C.D."/>
            <person name="Zeng Q."/>
            <person name="Koehrsen M."/>
            <person name="Godfrey P."/>
            <person name="Alvarado L."/>
            <person name="Berlin A."/>
            <person name="Borenstein D."/>
            <person name="Chen Z."/>
            <person name="Engels R."/>
            <person name="Freedman E."/>
            <person name="Gellesch M."/>
            <person name="Goldberg J."/>
            <person name="Griggs A."/>
            <person name="Gujja S."/>
            <person name="Heiman D."/>
            <person name="Hepburn T."/>
            <person name="Howarth C."/>
            <person name="Jen D."/>
            <person name="Larson L."/>
            <person name="Lewis B."/>
            <person name="Mehta T."/>
            <person name="Park D."/>
            <person name="Pearson M."/>
            <person name="Roberts A."/>
            <person name="Saif S."/>
            <person name="Shea T."/>
            <person name="Shenoy N."/>
            <person name="Sisk P."/>
            <person name="Stolte C."/>
            <person name="Sykes S."/>
            <person name="Walk T."/>
            <person name="White J."/>
            <person name="Yandava C."/>
            <person name="Wirth D.F."/>
            <person name="Nusbaum C."/>
            <person name="Birren B."/>
        </authorList>
    </citation>
    <scope>NUCLEOTIDE SEQUENCE [LARGE SCALE GENOMIC DNA]</scope>
    <source>
        <strain evidence="5">RAJ116</strain>
    </source>
</reference>
<dbReference type="GO" id="GO:0004430">
    <property type="term" value="F:1-phosphatidylinositol 4-kinase activity"/>
    <property type="evidence" value="ECO:0007669"/>
    <property type="project" value="TreeGrafter"/>
</dbReference>
<evidence type="ECO:0000259" key="3">
    <source>
        <dbReference type="PROSITE" id="PS50290"/>
    </source>
</evidence>
<dbReference type="InterPro" id="IPR000403">
    <property type="entry name" value="PI3/4_kinase_cat_dom"/>
</dbReference>
<dbReference type="InterPro" id="IPR015433">
    <property type="entry name" value="PI3/4_kinase"/>
</dbReference>
<dbReference type="InterPro" id="IPR036940">
    <property type="entry name" value="PI3/4_kinase_cat_sf"/>
</dbReference>
<dbReference type="GO" id="GO:0005737">
    <property type="term" value="C:cytoplasm"/>
    <property type="evidence" value="ECO:0007669"/>
    <property type="project" value="TreeGrafter"/>
</dbReference>
<dbReference type="PANTHER" id="PTHR10048:SF22">
    <property type="entry name" value="PHOSPHATIDYLINOSITOL 4-KINASE BETA"/>
    <property type="match status" value="1"/>
</dbReference>
<evidence type="ECO:0000313" key="4">
    <source>
        <dbReference type="EMBL" id="KNC36197.1"/>
    </source>
</evidence>
<reference evidence="5" key="1">
    <citation type="submission" date="2015-07" db="EMBL/GenBank/DDBJ databases">
        <title>Annotation of Plasmodium falciparum RAJ116.</title>
        <authorList>
            <consortium name="The Broad Institute Genome Sequencing Platform"/>
            <person name="Volkman S.K."/>
            <person name="Neafsey D.E."/>
            <person name="Dash A.P."/>
            <person name="Chitnis C.E."/>
            <person name="Hartl D.L."/>
            <person name="Young S.K."/>
            <person name="Zeng Q."/>
            <person name="Koehrsen M."/>
            <person name="Alvarado L."/>
            <person name="Berlin A."/>
            <person name="Borenstein D."/>
            <person name="Chapman S.B."/>
            <person name="Chen Z."/>
            <person name="Engels R."/>
            <person name="Freedman E."/>
            <person name="Gellesch M."/>
            <person name="Goldberg J."/>
            <person name="Griggs A."/>
            <person name="Gujja S."/>
            <person name="Heilman E.R."/>
            <person name="Heiman D.I."/>
            <person name="Howarth C."/>
            <person name="Jen D."/>
            <person name="Larson L."/>
            <person name="Mehta T."/>
            <person name="Neiman D."/>
            <person name="Park D."/>
            <person name="Pearson M."/>
            <person name="Roberts A."/>
            <person name="Saif S."/>
            <person name="Shea T."/>
            <person name="Shenoy N."/>
            <person name="Sisk P."/>
            <person name="Stolte C."/>
            <person name="Sykes S."/>
            <person name="Walk T."/>
            <person name="White J."/>
            <person name="Yandava C."/>
            <person name="Haas B."/>
            <person name="Henn M.R."/>
            <person name="Nusbaum C."/>
            <person name="Birren B."/>
        </authorList>
    </citation>
    <scope>NUCLEOTIDE SEQUENCE [LARGE SCALE GENOMIC DNA]</scope>
    <source>
        <strain evidence="5">RAJ116</strain>
    </source>
</reference>
<dbReference type="PROSITE" id="PS50290">
    <property type="entry name" value="PI3_4_KINASE_3"/>
    <property type="match status" value="1"/>
</dbReference>
<evidence type="ECO:0000256" key="2">
    <source>
        <dbReference type="ARBA" id="ARBA00022777"/>
    </source>
</evidence>
<evidence type="ECO:0000256" key="1">
    <source>
        <dbReference type="ARBA" id="ARBA00022679"/>
    </source>
</evidence>
<dbReference type="SUPFAM" id="SSF56112">
    <property type="entry name" value="Protein kinase-like (PK-like)"/>
    <property type="match status" value="1"/>
</dbReference>